<comment type="subunit">
    <text evidence="4">Homotetramer.</text>
</comment>
<dbReference type="HAMAP" id="MF_01671">
    <property type="entry name" value="IolG"/>
    <property type="match status" value="1"/>
</dbReference>
<dbReference type="SUPFAM" id="SSF51735">
    <property type="entry name" value="NAD(P)-binding Rossmann-fold domains"/>
    <property type="match status" value="1"/>
</dbReference>
<dbReference type="STRING" id="1007676.ABM34_10255"/>
<comment type="catalytic activity">
    <reaction evidence="4">
        <text>1D-chiro-inositol + NAD(+) = scyllo-inosine + NADH + H(+)</text>
        <dbReference type="Rhea" id="RHEA:25832"/>
        <dbReference type="ChEBI" id="CHEBI:15378"/>
        <dbReference type="ChEBI" id="CHEBI:27372"/>
        <dbReference type="ChEBI" id="CHEBI:50920"/>
        <dbReference type="ChEBI" id="CHEBI:57540"/>
        <dbReference type="ChEBI" id="CHEBI:57945"/>
        <dbReference type="EC" id="1.1.1.369"/>
    </reaction>
</comment>
<dbReference type="InterPro" id="IPR036291">
    <property type="entry name" value="NAD(P)-bd_dom_sf"/>
</dbReference>
<dbReference type="AlphaFoldDB" id="A0A0H4QIV3"/>
<dbReference type="SUPFAM" id="SSF55347">
    <property type="entry name" value="Glyceraldehyde-3-phosphate dehydrogenase-like, C-terminal domain"/>
    <property type="match status" value="1"/>
</dbReference>
<dbReference type="Proteomes" id="UP000036106">
    <property type="component" value="Chromosome"/>
</dbReference>
<keyword evidence="2 4" id="KW-0560">Oxidoreductase</keyword>
<dbReference type="RefSeq" id="WP_048705513.1">
    <property type="nucleotide sequence ID" value="NZ_CP012034.1"/>
</dbReference>
<dbReference type="PANTHER" id="PTHR43593:SF1">
    <property type="entry name" value="INOSITOL 2-DEHYDROGENASE"/>
    <property type="match status" value="1"/>
</dbReference>
<keyword evidence="8" id="KW-1185">Reference proteome</keyword>
<comment type="function">
    <text evidence="4">Involved in the oxidation of myo-inositol (MI) and D-chiro-inositol (DCI) to 2-keto-myo-inositol (2KMI or 2-inosose) and 1-keto-D-chiro-inositol (1KDCI), respectively.</text>
</comment>
<dbReference type="GO" id="GO:0000166">
    <property type="term" value="F:nucleotide binding"/>
    <property type="evidence" value="ECO:0007669"/>
    <property type="project" value="InterPro"/>
</dbReference>
<dbReference type="InterPro" id="IPR050424">
    <property type="entry name" value="Gfo-Idh-MocA_inositol_DH"/>
</dbReference>
<dbReference type="EMBL" id="CP012034">
    <property type="protein sequence ID" value="AKP67872.1"/>
    <property type="molecule type" value="Genomic_DNA"/>
</dbReference>
<dbReference type="InterPro" id="IPR000683">
    <property type="entry name" value="Gfo/Idh/MocA-like_OxRdtase_N"/>
</dbReference>
<proteinExistence type="inferred from homology"/>
<reference evidence="8" key="1">
    <citation type="submission" date="2015-07" db="EMBL/GenBank/DDBJ databases">
        <title>Lactobacillus ginsenosidimutans/EMML 3141/ whole genome sequencing.</title>
        <authorList>
            <person name="Kim M.K."/>
            <person name="Im W.-T."/>
            <person name="Srinivasan S."/>
            <person name="Lee J.-J."/>
        </authorList>
    </citation>
    <scope>NUCLEOTIDE SEQUENCE [LARGE SCALE GENOMIC DNA]</scope>
    <source>
        <strain evidence="8">EMML 3041</strain>
    </source>
</reference>
<accession>A0A0H4QIV3</accession>
<evidence type="ECO:0000256" key="1">
    <source>
        <dbReference type="ARBA" id="ARBA00010928"/>
    </source>
</evidence>
<comment type="similarity">
    <text evidence="1 4">Belongs to the Gfo/Idh/MocA family.</text>
</comment>
<feature type="domain" description="Gfo/Idh/MocA-like oxidoreductase C-terminal" evidence="6">
    <location>
        <begin position="141"/>
        <end position="327"/>
    </location>
</feature>
<dbReference type="GO" id="GO:0019310">
    <property type="term" value="P:inositol catabolic process"/>
    <property type="evidence" value="ECO:0007669"/>
    <property type="project" value="UniProtKB-UniRule"/>
</dbReference>
<sequence>MAETHVTKVGIVGIGFIGSDHLHRLTKTVANVDVTAVCDIVPGKAQKQLDKQGLEAKDYSDYHDLINDPNVEVVVCTANNEAHYEIVMAALKAGKFTFCEKPLALDAKQCMDIINAEEKLGRRMLQVGFMRHYAPEYVQMKKMIDDGVIGKPLMMDQRHYNQTQPEEYDSTRSIIETAIHEIDIDHWLVNDSYANIRVFSPKQTKYVQNKNIQDPQIVMITTKTGINIINEVFVRCQYGYDIKCDVIGEEGVLELPTVPQVATRLNAEYSTAILTDWKARFESAYDIEFRDFINHVSQDQSPVGPSSWDGYIAAVTADAAIKSLNEDGATQDLDFPDTPEFYQENSAVKSV</sequence>
<organism evidence="7 8">
    <name type="scientific">Companilactobacillus ginsenosidimutans</name>
    <dbReference type="NCBI Taxonomy" id="1007676"/>
    <lineage>
        <taxon>Bacteria</taxon>
        <taxon>Bacillati</taxon>
        <taxon>Bacillota</taxon>
        <taxon>Bacilli</taxon>
        <taxon>Lactobacillales</taxon>
        <taxon>Lactobacillaceae</taxon>
        <taxon>Companilactobacillus</taxon>
    </lineage>
</organism>
<evidence type="ECO:0000256" key="4">
    <source>
        <dbReference type="HAMAP-Rule" id="MF_01671"/>
    </source>
</evidence>
<dbReference type="Gene3D" id="3.30.360.10">
    <property type="entry name" value="Dihydrodipicolinate Reductase, domain 2"/>
    <property type="match status" value="1"/>
</dbReference>
<dbReference type="EC" id="1.1.1.18" evidence="4"/>
<dbReference type="PATRIC" id="fig|1007676.4.peg.2075"/>
<dbReference type="Pfam" id="PF02894">
    <property type="entry name" value="GFO_IDH_MocA_C"/>
    <property type="match status" value="1"/>
</dbReference>
<evidence type="ECO:0000313" key="7">
    <source>
        <dbReference type="EMBL" id="AKP67872.1"/>
    </source>
</evidence>
<keyword evidence="3 4" id="KW-0520">NAD</keyword>
<comment type="pathway">
    <text evidence="4">Polyol metabolism; myo-inositol degradation into acetyl-CoA; acetyl-CoA from myo-inositol: step 1/7.</text>
</comment>
<feature type="domain" description="Gfo/Idh/MocA-like oxidoreductase N-terminal" evidence="5">
    <location>
        <begin position="8"/>
        <end position="129"/>
    </location>
</feature>
<dbReference type="Gene3D" id="3.40.50.720">
    <property type="entry name" value="NAD(P)-binding Rossmann-like Domain"/>
    <property type="match status" value="1"/>
</dbReference>
<evidence type="ECO:0000313" key="8">
    <source>
        <dbReference type="Proteomes" id="UP000036106"/>
    </source>
</evidence>
<name>A0A0H4QIV3_9LACO</name>
<evidence type="ECO:0000256" key="3">
    <source>
        <dbReference type="ARBA" id="ARBA00023027"/>
    </source>
</evidence>
<dbReference type="OrthoDB" id="9815825at2"/>
<gene>
    <name evidence="4" type="primary">iolG</name>
    <name evidence="7" type="ORF">ABM34_10255</name>
</gene>
<dbReference type="PANTHER" id="PTHR43593">
    <property type="match status" value="1"/>
</dbReference>
<dbReference type="GO" id="GO:0050112">
    <property type="term" value="F:inositol 2-dehydrogenase (NAD+) activity"/>
    <property type="evidence" value="ECO:0007669"/>
    <property type="project" value="UniProtKB-UniRule"/>
</dbReference>
<evidence type="ECO:0000259" key="5">
    <source>
        <dbReference type="Pfam" id="PF01408"/>
    </source>
</evidence>
<dbReference type="InterPro" id="IPR004104">
    <property type="entry name" value="Gfo/Idh/MocA-like_OxRdtase_C"/>
</dbReference>
<dbReference type="UniPathway" id="UPA00076">
    <property type="reaction ID" value="UER00143"/>
</dbReference>
<dbReference type="InterPro" id="IPR023794">
    <property type="entry name" value="MI/DCI_dehydrogenase"/>
</dbReference>
<dbReference type="EC" id="1.1.1.369" evidence="4"/>
<comment type="catalytic activity">
    <reaction evidence="4">
        <text>myo-inositol + NAD(+) = scyllo-inosose + NADH + H(+)</text>
        <dbReference type="Rhea" id="RHEA:16949"/>
        <dbReference type="ChEBI" id="CHEBI:15378"/>
        <dbReference type="ChEBI" id="CHEBI:17268"/>
        <dbReference type="ChEBI" id="CHEBI:17811"/>
        <dbReference type="ChEBI" id="CHEBI:57540"/>
        <dbReference type="ChEBI" id="CHEBI:57945"/>
        <dbReference type="EC" id="1.1.1.18"/>
    </reaction>
</comment>
<dbReference type="Pfam" id="PF01408">
    <property type="entry name" value="GFO_IDH_MocA"/>
    <property type="match status" value="1"/>
</dbReference>
<protein>
    <recommendedName>
        <fullName evidence="4">Inositol 2-dehydrogenase/D-chiro-inositol 3-dehydrogenase</fullName>
        <ecNumber evidence="4">1.1.1.18</ecNumber>
        <ecNumber evidence="4">1.1.1.369</ecNumber>
    </recommendedName>
    <alternativeName>
        <fullName evidence="4">Myo-inositol 2-dehydrogenase/D-chiro-inositol 3-dehydrogenase</fullName>
        <shortName evidence="4">MI 2-dehydrogenase/DCI 3-dehydrogenase</shortName>
    </alternativeName>
</protein>
<evidence type="ECO:0000259" key="6">
    <source>
        <dbReference type="Pfam" id="PF02894"/>
    </source>
</evidence>
<evidence type="ECO:0000256" key="2">
    <source>
        <dbReference type="ARBA" id="ARBA00023002"/>
    </source>
</evidence>
<dbReference type="KEGG" id="lgn:ABM34_10255"/>